<evidence type="ECO:0000313" key="2">
    <source>
        <dbReference type="Proteomes" id="UP001054837"/>
    </source>
</evidence>
<protein>
    <submittedName>
        <fullName evidence="1">Uncharacterized protein</fullName>
    </submittedName>
</protein>
<dbReference type="AlphaFoldDB" id="A0AAV4UKS2"/>
<comment type="caution">
    <text evidence="1">The sequence shown here is derived from an EMBL/GenBank/DDBJ whole genome shotgun (WGS) entry which is preliminary data.</text>
</comment>
<sequence length="86" mass="9948">MTWFPIEEFRLNNTRYGSTDNSDGLPNAIFFIRDVQYSDNREISCITDNIDGSDQTTVNLEVRGETFFERNCKGNNDQIPVFNKSD</sequence>
<dbReference type="InterPro" id="IPR036179">
    <property type="entry name" value="Ig-like_dom_sf"/>
</dbReference>
<reference evidence="1 2" key="1">
    <citation type="submission" date="2021-06" db="EMBL/GenBank/DDBJ databases">
        <title>Caerostris darwini draft genome.</title>
        <authorList>
            <person name="Kono N."/>
            <person name="Arakawa K."/>
        </authorList>
    </citation>
    <scope>NUCLEOTIDE SEQUENCE [LARGE SCALE GENOMIC DNA]</scope>
</reference>
<dbReference type="EMBL" id="BPLQ01011457">
    <property type="protein sequence ID" value="GIY58110.1"/>
    <property type="molecule type" value="Genomic_DNA"/>
</dbReference>
<dbReference type="SUPFAM" id="SSF48726">
    <property type="entry name" value="Immunoglobulin"/>
    <property type="match status" value="1"/>
</dbReference>
<organism evidence="1 2">
    <name type="scientific">Caerostris darwini</name>
    <dbReference type="NCBI Taxonomy" id="1538125"/>
    <lineage>
        <taxon>Eukaryota</taxon>
        <taxon>Metazoa</taxon>
        <taxon>Ecdysozoa</taxon>
        <taxon>Arthropoda</taxon>
        <taxon>Chelicerata</taxon>
        <taxon>Arachnida</taxon>
        <taxon>Araneae</taxon>
        <taxon>Araneomorphae</taxon>
        <taxon>Entelegynae</taxon>
        <taxon>Araneoidea</taxon>
        <taxon>Araneidae</taxon>
        <taxon>Caerostris</taxon>
    </lineage>
</organism>
<accession>A0AAV4UKS2</accession>
<gene>
    <name evidence="1" type="ORF">CDAR_470911</name>
</gene>
<dbReference type="Proteomes" id="UP001054837">
    <property type="component" value="Unassembled WGS sequence"/>
</dbReference>
<name>A0AAV4UKS2_9ARAC</name>
<proteinExistence type="predicted"/>
<evidence type="ECO:0000313" key="1">
    <source>
        <dbReference type="EMBL" id="GIY58110.1"/>
    </source>
</evidence>
<keyword evidence="2" id="KW-1185">Reference proteome</keyword>